<protein>
    <recommendedName>
        <fullName evidence="3">J domain-containing protein</fullName>
    </recommendedName>
</protein>
<dbReference type="InParanoid" id="A0A136J7I4"/>
<dbReference type="FunFam" id="1.10.287.110:FF:000136">
    <property type="entry name" value="DnaJ domain-containing protein Psi"/>
    <property type="match status" value="1"/>
</dbReference>
<dbReference type="InterPro" id="IPR036869">
    <property type="entry name" value="J_dom_sf"/>
</dbReference>
<dbReference type="PANTHER" id="PTHR24078:SF553">
    <property type="entry name" value="DNAJ HOMOLOG SUBFAMILY B MEMBER 5"/>
    <property type="match status" value="1"/>
</dbReference>
<organism evidence="4 5">
    <name type="scientific">Microdochium bolleyi</name>
    <dbReference type="NCBI Taxonomy" id="196109"/>
    <lineage>
        <taxon>Eukaryota</taxon>
        <taxon>Fungi</taxon>
        <taxon>Dikarya</taxon>
        <taxon>Ascomycota</taxon>
        <taxon>Pezizomycotina</taxon>
        <taxon>Sordariomycetes</taxon>
        <taxon>Xylariomycetidae</taxon>
        <taxon>Xylariales</taxon>
        <taxon>Microdochiaceae</taxon>
        <taxon>Microdochium</taxon>
    </lineage>
</organism>
<dbReference type="InterPro" id="IPR001623">
    <property type="entry name" value="DnaJ_domain"/>
</dbReference>
<dbReference type="Gene3D" id="2.60.260.20">
    <property type="entry name" value="Urease metallochaperone UreE, N-terminal domain"/>
    <property type="match status" value="2"/>
</dbReference>
<dbReference type="SUPFAM" id="SSF46565">
    <property type="entry name" value="Chaperone J-domain"/>
    <property type="match status" value="1"/>
</dbReference>
<evidence type="ECO:0000313" key="5">
    <source>
        <dbReference type="Proteomes" id="UP000070501"/>
    </source>
</evidence>
<sequence>MVRETKLYDQLGVKPDATQDEIKKGYRKAALKWHPDKNKDKPEASEKFKECSQAYEILSDPEKRKTYDQYGLEFLLRGGAAPPPGENPFAGGGGGGMPAGFDFGGMPGGGGGGGARTFHFSTGGGGGPGNFNFSNPESIFAEFMRGSSGGMGGGMGDDEEAFASMFGGGHGGGGMPRGGRAARMRSNYGGADPFGGPPREATPEVTTVERALPLTLEELYNGITKKMKIKRKTYDDSGKRTTSDQVLEVPIKPGLKKGSKIKFKGVGDQEEGGKQDLHFIVEEKPHPLFVRDGDDLIHTIDLPLKDALTGWKRTVTTIDGKQINVEKAGPTGPGSSDTYPGLGMPISKKPGERGNFVIKYNIQFPKTLTATQKQQLKEIL</sequence>
<dbReference type="PANTHER" id="PTHR24078">
    <property type="entry name" value="DNAJ HOMOLOG SUBFAMILY C MEMBER"/>
    <property type="match status" value="1"/>
</dbReference>
<accession>A0A136J7I4</accession>
<dbReference type="Pfam" id="PF00226">
    <property type="entry name" value="DnaJ"/>
    <property type="match status" value="1"/>
</dbReference>
<feature type="domain" description="J" evidence="3">
    <location>
        <begin position="6"/>
        <end position="71"/>
    </location>
</feature>
<dbReference type="FunFam" id="2.60.260.20:FF:000002">
    <property type="entry name" value="Dnaj homolog subfamily b member"/>
    <property type="match status" value="1"/>
</dbReference>
<dbReference type="PROSITE" id="PS50076">
    <property type="entry name" value="DNAJ_2"/>
    <property type="match status" value="1"/>
</dbReference>
<keyword evidence="5" id="KW-1185">Reference proteome</keyword>
<dbReference type="GO" id="GO:0005829">
    <property type="term" value="C:cytosol"/>
    <property type="evidence" value="ECO:0007669"/>
    <property type="project" value="TreeGrafter"/>
</dbReference>
<dbReference type="PRINTS" id="PR00625">
    <property type="entry name" value="JDOMAIN"/>
</dbReference>
<dbReference type="EMBL" id="KQ964248">
    <property type="protein sequence ID" value="KXJ93006.1"/>
    <property type="molecule type" value="Genomic_DNA"/>
</dbReference>
<dbReference type="FunFam" id="2.60.260.20:FF:000013">
    <property type="entry name" value="DnaJ subfamily B member 11"/>
    <property type="match status" value="1"/>
</dbReference>
<dbReference type="FunCoup" id="A0A136J7I4">
    <property type="interactions" value="407"/>
</dbReference>
<dbReference type="InterPro" id="IPR051339">
    <property type="entry name" value="DnaJ_subfamily_B"/>
</dbReference>
<dbReference type="GO" id="GO:0051082">
    <property type="term" value="F:unfolded protein binding"/>
    <property type="evidence" value="ECO:0007669"/>
    <property type="project" value="InterPro"/>
</dbReference>
<dbReference type="Proteomes" id="UP000070501">
    <property type="component" value="Unassembled WGS sequence"/>
</dbReference>
<dbReference type="CDD" id="cd10747">
    <property type="entry name" value="DnaJ_C"/>
    <property type="match status" value="1"/>
</dbReference>
<dbReference type="STRING" id="196109.A0A136J7I4"/>
<evidence type="ECO:0000256" key="1">
    <source>
        <dbReference type="ARBA" id="ARBA00023186"/>
    </source>
</evidence>
<keyword evidence="1" id="KW-0143">Chaperone</keyword>
<dbReference type="Pfam" id="PF01556">
    <property type="entry name" value="DnaJ_C"/>
    <property type="match status" value="1"/>
</dbReference>
<dbReference type="CDD" id="cd06257">
    <property type="entry name" value="DnaJ"/>
    <property type="match status" value="1"/>
</dbReference>
<proteinExistence type="predicted"/>
<evidence type="ECO:0000256" key="2">
    <source>
        <dbReference type="SAM" id="MobiDB-lite"/>
    </source>
</evidence>
<name>A0A136J7I4_9PEZI</name>
<reference evidence="5" key="1">
    <citation type="submission" date="2016-02" db="EMBL/GenBank/DDBJ databases">
        <title>Draft genome sequence of Microdochium bolleyi, a fungal endophyte of beachgrass.</title>
        <authorList>
            <consortium name="DOE Joint Genome Institute"/>
            <person name="David A.S."/>
            <person name="May G."/>
            <person name="Haridas S."/>
            <person name="Lim J."/>
            <person name="Wang M."/>
            <person name="Labutti K."/>
            <person name="Lipzen A."/>
            <person name="Barry K."/>
            <person name="Grigoriev I.V."/>
        </authorList>
    </citation>
    <scope>NUCLEOTIDE SEQUENCE [LARGE SCALE GENOMIC DNA]</scope>
    <source>
        <strain evidence="5">J235TASD1</strain>
    </source>
</reference>
<dbReference type="OrthoDB" id="550424at2759"/>
<dbReference type="SMART" id="SM00271">
    <property type="entry name" value="DnaJ"/>
    <property type="match status" value="1"/>
</dbReference>
<evidence type="ECO:0000313" key="4">
    <source>
        <dbReference type="EMBL" id="KXJ93006.1"/>
    </source>
</evidence>
<dbReference type="InterPro" id="IPR008971">
    <property type="entry name" value="HSP40/DnaJ_pept-bd"/>
</dbReference>
<dbReference type="GO" id="GO:0006413">
    <property type="term" value="P:translational initiation"/>
    <property type="evidence" value="ECO:0007669"/>
    <property type="project" value="TreeGrafter"/>
</dbReference>
<dbReference type="SUPFAM" id="SSF49493">
    <property type="entry name" value="HSP40/DnaJ peptide-binding domain"/>
    <property type="match status" value="2"/>
</dbReference>
<dbReference type="InterPro" id="IPR002939">
    <property type="entry name" value="DnaJ_C"/>
</dbReference>
<evidence type="ECO:0000259" key="3">
    <source>
        <dbReference type="PROSITE" id="PS50076"/>
    </source>
</evidence>
<gene>
    <name evidence="4" type="ORF">Micbo1qcDRAFT_133338</name>
</gene>
<dbReference type="GO" id="GO:0006457">
    <property type="term" value="P:protein folding"/>
    <property type="evidence" value="ECO:0007669"/>
    <property type="project" value="InterPro"/>
</dbReference>
<dbReference type="AlphaFoldDB" id="A0A136J7I4"/>
<dbReference type="Gene3D" id="1.10.287.110">
    <property type="entry name" value="DnaJ domain"/>
    <property type="match status" value="1"/>
</dbReference>
<feature type="region of interest" description="Disordered" evidence="2">
    <location>
        <begin position="325"/>
        <end position="347"/>
    </location>
</feature>
<dbReference type="GO" id="GO:0051087">
    <property type="term" value="F:protein-folding chaperone binding"/>
    <property type="evidence" value="ECO:0007669"/>
    <property type="project" value="TreeGrafter"/>
</dbReference>